<evidence type="ECO:0000256" key="2">
    <source>
        <dbReference type="ARBA" id="ARBA00022729"/>
    </source>
</evidence>
<dbReference type="InterPro" id="IPR028081">
    <property type="entry name" value="Leu-bd"/>
</dbReference>
<keyword evidence="2 4" id="KW-0732">Signal</keyword>
<dbReference type="Gene3D" id="3.40.50.2300">
    <property type="match status" value="2"/>
</dbReference>
<dbReference type="EMBL" id="JBIAFJ010000050">
    <property type="protein sequence ID" value="MFE9174289.1"/>
    <property type="molecule type" value="Genomic_DNA"/>
</dbReference>
<keyword evidence="7" id="KW-1185">Reference proteome</keyword>
<feature type="signal peptide" evidence="4">
    <location>
        <begin position="1"/>
        <end position="25"/>
    </location>
</feature>
<feature type="region of interest" description="Disordered" evidence="3">
    <location>
        <begin position="427"/>
        <end position="461"/>
    </location>
</feature>
<dbReference type="Pfam" id="PF13458">
    <property type="entry name" value="Peripla_BP_6"/>
    <property type="match status" value="1"/>
</dbReference>
<name>A0ABW6L3P3_9ACTN</name>
<dbReference type="InterPro" id="IPR051010">
    <property type="entry name" value="BCAA_transport"/>
</dbReference>
<evidence type="ECO:0000313" key="6">
    <source>
        <dbReference type="EMBL" id="MFE9174289.1"/>
    </source>
</evidence>
<dbReference type="RefSeq" id="WP_388354007.1">
    <property type="nucleotide sequence ID" value="NZ_JBIAFJ010000050.1"/>
</dbReference>
<dbReference type="CDD" id="cd06340">
    <property type="entry name" value="PBP1_ABC_ligand_binding-like"/>
    <property type="match status" value="1"/>
</dbReference>
<accession>A0ABW6L3P3</accession>
<feature type="compositionally biased region" description="Basic and acidic residues" evidence="3">
    <location>
        <begin position="439"/>
        <end position="448"/>
    </location>
</feature>
<dbReference type="InterPro" id="IPR028082">
    <property type="entry name" value="Peripla_BP_I"/>
</dbReference>
<evidence type="ECO:0000256" key="4">
    <source>
        <dbReference type="SAM" id="SignalP"/>
    </source>
</evidence>
<dbReference type="PANTHER" id="PTHR30483">
    <property type="entry name" value="LEUCINE-SPECIFIC-BINDING PROTEIN"/>
    <property type="match status" value="1"/>
</dbReference>
<organism evidence="6 7">
    <name type="scientific">Streptomyces kebangsaanensis</name>
    <dbReference type="NCBI Taxonomy" id="864058"/>
    <lineage>
        <taxon>Bacteria</taxon>
        <taxon>Bacillati</taxon>
        <taxon>Actinomycetota</taxon>
        <taxon>Actinomycetes</taxon>
        <taxon>Kitasatosporales</taxon>
        <taxon>Streptomycetaceae</taxon>
        <taxon>Streptomyces</taxon>
    </lineage>
</organism>
<evidence type="ECO:0000313" key="7">
    <source>
        <dbReference type="Proteomes" id="UP001601197"/>
    </source>
</evidence>
<dbReference type="SUPFAM" id="SSF53822">
    <property type="entry name" value="Periplasmic binding protein-like I"/>
    <property type="match status" value="1"/>
</dbReference>
<comment type="caution">
    <text evidence="6">The sequence shown here is derived from an EMBL/GenBank/DDBJ whole genome shotgun (WGS) entry which is preliminary data.</text>
</comment>
<gene>
    <name evidence="6" type="ORF">ACFYNZ_33445</name>
</gene>
<evidence type="ECO:0000259" key="5">
    <source>
        <dbReference type="Pfam" id="PF13458"/>
    </source>
</evidence>
<proteinExistence type="inferred from homology"/>
<feature type="domain" description="Leucine-binding protein" evidence="5">
    <location>
        <begin position="35"/>
        <end position="372"/>
    </location>
</feature>
<sequence length="461" mass="49177">MRSALRGSALLLAFAPFLLLAGAHADRSTETRVEQVKVGILEPTSGPDASAGTDARNGAQLAVDIINGRFPELALPLAGKSGLPGLGGAELALVHADTKGDPRTGAREVQRLVTDQGAVALTGAYHSAVTRTASERAEQLRIPFVNGDSSSTALTEGGLRYFFRTNPSDLTYGRTFFSLIEDRKAAGVPISSVGILHINNQYGDDGATVTRQLARQHGLTIAADVGYDADSTDLVPYAQEVRAKKPDVLFVLSYTTDALLLQKAFTRLGYLPPAVLGYGGGFSDPEFVAGAARAADAQGFLRRTAWSAQLADRNPTAKKVARKFAATFGAPMSENSARTFTAVMTLAVAIDNARSTDPEKIRSALRTVTLSGRELIMEPWDHVRFDASGQNTGARGVVEQFIGGQWSVVYPDDLRSRRVIWPISTARDRRQAASTDTRSASERVEVRVGGELPAAPVPREG</sequence>
<comment type="similarity">
    <text evidence="1">Belongs to the leucine-binding protein family.</text>
</comment>
<protein>
    <submittedName>
        <fullName evidence="6">ABC transporter substrate-binding protein</fullName>
    </submittedName>
</protein>
<reference evidence="6 7" key="1">
    <citation type="submission" date="2024-10" db="EMBL/GenBank/DDBJ databases">
        <title>The Natural Products Discovery Center: Release of the First 8490 Sequenced Strains for Exploring Actinobacteria Biosynthetic Diversity.</title>
        <authorList>
            <person name="Kalkreuter E."/>
            <person name="Kautsar S.A."/>
            <person name="Yang D."/>
            <person name="Bader C.D."/>
            <person name="Teijaro C.N."/>
            <person name="Fluegel L."/>
            <person name="Davis C.M."/>
            <person name="Simpson J.R."/>
            <person name="Lauterbach L."/>
            <person name="Steele A.D."/>
            <person name="Gui C."/>
            <person name="Meng S."/>
            <person name="Li G."/>
            <person name="Viehrig K."/>
            <person name="Ye F."/>
            <person name="Su P."/>
            <person name="Kiefer A.F."/>
            <person name="Nichols A."/>
            <person name="Cepeda A.J."/>
            <person name="Yan W."/>
            <person name="Fan B."/>
            <person name="Jiang Y."/>
            <person name="Adhikari A."/>
            <person name="Zheng C.-J."/>
            <person name="Schuster L."/>
            <person name="Cowan T.M."/>
            <person name="Smanski M.J."/>
            <person name="Chevrette M.G."/>
            <person name="De Carvalho L.P.S."/>
            <person name="Shen B."/>
        </authorList>
    </citation>
    <scope>NUCLEOTIDE SEQUENCE [LARGE SCALE GENOMIC DNA]</scope>
    <source>
        <strain evidence="6 7">NPDC007147</strain>
    </source>
</reference>
<evidence type="ECO:0000256" key="1">
    <source>
        <dbReference type="ARBA" id="ARBA00010062"/>
    </source>
</evidence>
<evidence type="ECO:0000256" key="3">
    <source>
        <dbReference type="SAM" id="MobiDB-lite"/>
    </source>
</evidence>
<dbReference type="Proteomes" id="UP001601197">
    <property type="component" value="Unassembled WGS sequence"/>
</dbReference>
<feature type="chain" id="PRO_5046637573" evidence="4">
    <location>
        <begin position="26"/>
        <end position="461"/>
    </location>
</feature>
<dbReference type="PANTHER" id="PTHR30483:SF37">
    <property type="entry name" value="ABC TRANSPORTER SUBSTRATE-BINDING PROTEIN"/>
    <property type="match status" value="1"/>
</dbReference>